<dbReference type="PANTHER" id="PTHR47926:SF452">
    <property type="entry name" value="PENTATRICOPEPTIDE REPEAT-CONTAINING PROTEIN"/>
    <property type="match status" value="1"/>
</dbReference>
<gene>
    <name evidence="3" type="ORF">F3Y22_tig00111059pilonHSYRG00213</name>
</gene>
<dbReference type="GO" id="GO:0003723">
    <property type="term" value="F:RNA binding"/>
    <property type="evidence" value="ECO:0007669"/>
    <property type="project" value="InterPro"/>
</dbReference>
<name>A0A6A2Z568_HIBSY</name>
<dbReference type="AlphaFoldDB" id="A0A6A2Z568"/>
<dbReference type="InterPro" id="IPR002885">
    <property type="entry name" value="PPR_rpt"/>
</dbReference>
<comment type="caution">
    <text evidence="3">The sequence shown here is derived from an EMBL/GenBank/DDBJ whole genome shotgun (WGS) entry which is preliminary data.</text>
</comment>
<dbReference type="GO" id="GO:0099402">
    <property type="term" value="P:plant organ development"/>
    <property type="evidence" value="ECO:0007669"/>
    <property type="project" value="UniProtKB-ARBA"/>
</dbReference>
<feature type="repeat" description="PPR" evidence="2">
    <location>
        <begin position="293"/>
        <end position="327"/>
    </location>
</feature>
<accession>A0A6A2Z568</accession>
<feature type="repeat" description="PPR" evidence="2">
    <location>
        <begin position="37"/>
        <end position="71"/>
    </location>
</feature>
<dbReference type="InterPro" id="IPR046960">
    <property type="entry name" value="PPR_At4g14850-like_plant"/>
</dbReference>
<organism evidence="3 4">
    <name type="scientific">Hibiscus syriacus</name>
    <name type="common">Rose of Sharon</name>
    <dbReference type="NCBI Taxonomy" id="106335"/>
    <lineage>
        <taxon>Eukaryota</taxon>
        <taxon>Viridiplantae</taxon>
        <taxon>Streptophyta</taxon>
        <taxon>Embryophyta</taxon>
        <taxon>Tracheophyta</taxon>
        <taxon>Spermatophyta</taxon>
        <taxon>Magnoliopsida</taxon>
        <taxon>eudicotyledons</taxon>
        <taxon>Gunneridae</taxon>
        <taxon>Pentapetalae</taxon>
        <taxon>rosids</taxon>
        <taxon>malvids</taxon>
        <taxon>Malvales</taxon>
        <taxon>Malvaceae</taxon>
        <taxon>Malvoideae</taxon>
        <taxon>Hibiscus</taxon>
    </lineage>
</organism>
<sequence length="461" mass="51213">MVPEAIGSLLHRCSKTKAFRSGLSLHAAIFKVGMQADVIVSNHILNIYVKCGRINFARQLFDEMSERTLISWFAMISGYDQAAIPLSALDLFFQMRIAPNEYIFSCAISACSSLTLLGEGQQIHAQSFKSEYASVSFVSNSLIQMYMKCGFIENQQAEKGFQVFKHMHQGGLLPNHFTFVGFLGSCADSNALHRGWHCICQIIKHRLDSTAFIAFGEMFNAYHMRPDDFTFSTVLSASVAHASLSFGKQIHAHLIRTRPNQDVGVNNALTNMYAKCGSIAYAYNVFNRMPHRNLVSWNTIIVAFGNHGIGSRAVEHFEQLRANGLEPDCVTFVGLLMACNHAGMVDDMPETQGIAPDIEHFSCLIDMLGRAGGLNKAEDYMRRFAFGEDVVLLGSLLSACRLHGDVTMGERLAKRLLKHEGVSTSPYVLLSSLYASDEIVGWCSRGEKEDEGEWTEEGSWL</sequence>
<reference evidence="3" key="1">
    <citation type="submission" date="2019-09" db="EMBL/GenBank/DDBJ databases">
        <title>Draft genome information of white flower Hibiscus syriacus.</title>
        <authorList>
            <person name="Kim Y.-M."/>
        </authorList>
    </citation>
    <scope>NUCLEOTIDE SEQUENCE [LARGE SCALE GENOMIC DNA]</scope>
    <source>
        <strain evidence="3">YM2019G1</strain>
    </source>
</reference>
<protein>
    <submittedName>
        <fullName evidence="3">Pentatricopeptide repeat (PPR) superfamily protein</fullName>
    </submittedName>
</protein>
<evidence type="ECO:0000256" key="1">
    <source>
        <dbReference type="ARBA" id="ARBA00022737"/>
    </source>
</evidence>
<dbReference type="GO" id="GO:0009451">
    <property type="term" value="P:RNA modification"/>
    <property type="evidence" value="ECO:0007669"/>
    <property type="project" value="InterPro"/>
</dbReference>
<evidence type="ECO:0000313" key="4">
    <source>
        <dbReference type="Proteomes" id="UP000436088"/>
    </source>
</evidence>
<dbReference type="Gene3D" id="1.25.40.10">
    <property type="entry name" value="Tetratricopeptide repeat domain"/>
    <property type="match status" value="4"/>
</dbReference>
<dbReference type="FunFam" id="1.25.40.10:FF:000158">
    <property type="entry name" value="pentatricopeptide repeat-containing protein At2g33680"/>
    <property type="match status" value="1"/>
</dbReference>
<dbReference type="Pfam" id="PF01535">
    <property type="entry name" value="PPR"/>
    <property type="match status" value="3"/>
</dbReference>
<proteinExistence type="predicted"/>
<evidence type="ECO:0000256" key="2">
    <source>
        <dbReference type="PROSITE-ProRule" id="PRU00708"/>
    </source>
</evidence>
<keyword evidence="1" id="KW-0677">Repeat</keyword>
<evidence type="ECO:0000313" key="3">
    <source>
        <dbReference type="EMBL" id="KAE8686540.1"/>
    </source>
</evidence>
<dbReference type="Proteomes" id="UP000436088">
    <property type="component" value="Unassembled WGS sequence"/>
</dbReference>
<dbReference type="InterPro" id="IPR011990">
    <property type="entry name" value="TPR-like_helical_dom_sf"/>
</dbReference>
<keyword evidence="4" id="KW-1185">Reference proteome</keyword>
<dbReference type="PANTHER" id="PTHR47926">
    <property type="entry name" value="PENTATRICOPEPTIDE REPEAT-CONTAINING PROTEIN"/>
    <property type="match status" value="1"/>
</dbReference>
<dbReference type="EMBL" id="VEPZ02001215">
    <property type="protein sequence ID" value="KAE8686540.1"/>
    <property type="molecule type" value="Genomic_DNA"/>
</dbReference>
<dbReference type="NCBIfam" id="TIGR00756">
    <property type="entry name" value="PPR"/>
    <property type="match status" value="1"/>
</dbReference>
<dbReference type="PROSITE" id="PS51375">
    <property type="entry name" value="PPR"/>
    <property type="match status" value="2"/>
</dbReference>